<evidence type="ECO:0000256" key="3">
    <source>
        <dbReference type="ARBA" id="ARBA00022490"/>
    </source>
</evidence>
<keyword evidence="3" id="KW-0963">Cytoplasm</keyword>
<organism evidence="16 17">
    <name type="scientific">Pocillopora damicornis</name>
    <name type="common">Cauliflower coral</name>
    <name type="synonym">Millepora damicornis</name>
    <dbReference type="NCBI Taxonomy" id="46731"/>
    <lineage>
        <taxon>Eukaryota</taxon>
        <taxon>Metazoa</taxon>
        <taxon>Cnidaria</taxon>
        <taxon>Anthozoa</taxon>
        <taxon>Hexacorallia</taxon>
        <taxon>Scleractinia</taxon>
        <taxon>Astrocoeniina</taxon>
        <taxon>Pocilloporidae</taxon>
        <taxon>Pocillopora</taxon>
    </lineage>
</organism>
<keyword evidence="5" id="KW-0378">Hydrolase</keyword>
<comment type="subcellular location">
    <subcellularLocation>
        <location evidence="1">Cytoplasm</location>
    </subcellularLocation>
    <subcellularLocation>
        <location evidence="2">Membrane</location>
        <topology evidence="2">Single-pass type II membrane protein</topology>
    </subcellularLocation>
</comment>
<protein>
    <recommendedName>
        <fullName evidence="12">Protein ABHD14A</fullName>
    </recommendedName>
    <alternativeName>
        <fullName evidence="13">Alpha/beta hydrolase domain-containing protein 14A</fullName>
    </alternativeName>
</protein>
<dbReference type="Pfam" id="PF12697">
    <property type="entry name" value="Abhydrolase_6"/>
    <property type="match status" value="1"/>
</dbReference>
<dbReference type="FunFam" id="3.40.50.1820:FF:000093">
    <property type="entry name" value="protein ABHD14A isoform X1"/>
    <property type="match status" value="1"/>
</dbReference>
<dbReference type="InterPro" id="IPR000073">
    <property type="entry name" value="AB_hydrolase_1"/>
</dbReference>
<evidence type="ECO:0000256" key="4">
    <source>
        <dbReference type="ARBA" id="ARBA00022692"/>
    </source>
</evidence>
<evidence type="ECO:0000256" key="13">
    <source>
        <dbReference type="ARBA" id="ARBA00079023"/>
    </source>
</evidence>
<evidence type="ECO:0000256" key="7">
    <source>
        <dbReference type="ARBA" id="ARBA00022989"/>
    </source>
</evidence>
<keyword evidence="6" id="KW-0735">Signal-anchor</keyword>
<evidence type="ECO:0000256" key="5">
    <source>
        <dbReference type="ARBA" id="ARBA00022801"/>
    </source>
</evidence>
<feature type="domain" description="AB hydrolase-1" evidence="15">
    <location>
        <begin position="84"/>
        <end position="185"/>
    </location>
</feature>
<dbReference type="GO" id="GO:0016787">
    <property type="term" value="F:hydrolase activity"/>
    <property type="evidence" value="ECO:0007669"/>
    <property type="project" value="UniProtKB-KW"/>
</dbReference>
<dbReference type="OrthoDB" id="284184at2759"/>
<evidence type="ECO:0000259" key="15">
    <source>
        <dbReference type="Pfam" id="PF12697"/>
    </source>
</evidence>
<gene>
    <name evidence="16" type="ORF">pdam_00012063</name>
</gene>
<evidence type="ECO:0000256" key="8">
    <source>
        <dbReference type="ARBA" id="ARBA00023136"/>
    </source>
</evidence>
<comment type="caution">
    <text evidence="16">The sequence shown here is derived from an EMBL/GenBank/DDBJ whole genome shotgun (WGS) entry which is preliminary data.</text>
</comment>
<dbReference type="PANTHER" id="PTHR46197:SF3">
    <property type="entry name" value="AB HYDROLASE-1 DOMAIN-CONTAINING PROTEIN"/>
    <property type="match status" value="1"/>
</dbReference>
<dbReference type="GO" id="GO:0016020">
    <property type="term" value="C:membrane"/>
    <property type="evidence" value="ECO:0007669"/>
    <property type="project" value="UniProtKB-SubCell"/>
</dbReference>
<evidence type="ECO:0000256" key="12">
    <source>
        <dbReference type="ARBA" id="ARBA00073591"/>
    </source>
</evidence>
<evidence type="ECO:0000256" key="11">
    <source>
        <dbReference type="ARBA" id="ARBA00056841"/>
    </source>
</evidence>
<comment type="function">
    <text evidence="11">Possible role in granule neuron development.</text>
</comment>
<evidence type="ECO:0000256" key="14">
    <source>
        <dbReference type="SAM" id="Phobius"/>
    </source>
</evidence>
<evidence type="ECO:0000313" key="16">
    <source>
        <dbReference type="EMBL" id="RMX59700.1"/>
    </source>
</evidence>
<dbReference type="Gene3D" id="3.40.50.1820">
    <property type="entry name" value="alpha/beta hydrolase"/>
    <property type="match status" value="1"/>
</dbReference>
<dbReference type="Proteomes" id="UP000275408">
    <property type="component" value="Unassembled WGS sequence"/>
</dbReference>
<comment type="similarity">
    <text evidence="10">Belongs to the AB hydrolase superfamily. ABHD14 family.</text>
</comment>
<keyword evidence="4 14" id="KW-0812">Transmembrane</keyword>
<dbReference type="EMBL" id="RCHS01000292">
    <property type="protein sequence ID" value="RMX59700.1"/>
    <property type="molecule type" value="Genomic_DNA"/>
</dbReference>
<evidence type="ECO:0000256" key="2">
    <source>
        <dbReference type="ARBA" id="ARBA00004606"/>
    </source>
</evidence>
<sequence>MANLALNVNVRWNVLIALLVIFSVAFFLYYSSPWKAWPKSAAKKQAEESAVGKYFTWNTKDRTKDQIYYKEVVPQVSENSRFTVILLHGQLFTSENWDNIGTLKALAAKSYKAIAVDLPGHGHSESVKAPSDEDEKVNFVSSLIENLGVDRPVLVAPSMSGSYVLPALMEKDLRIKIRGFIPVAPGAVAKYEENDLRKLNLPTLIVYGELDKNFKPFFPLIKNIPNSEVFMMKNAKHACYLDNPEEFNARIIEFLDKL</sequence>
<keyword evidence="9" id="KW-0325">Glycoprotein</keyword>
<evidence type="ECO:0000256" key="6">
    <source>
        <dbReference type="ARBA" id="ARBA00022968"/>
    </source>
</evidence>
<keyword evidence="7 14" id="KW-1133">Transmembrane helix</keyword>
<keyword evidence="17" id="KW-1185">Reference proteome</keyword>
<name>A0A3M6V1D9_POCDA</name>
<dbReference type="InterPro" id="IPR029058">
    <property type="entry name" value="AB_hydrolase_fold"/>
</dbReference>
<reference evidence="16 17" key="1">
    <citation type="journal article" date="2018" name="Sci. Rep.">
        <title>Comparative analysis of the Pocillopora damicornis genome highlights role of immune system in coral evolution.</title>
        <authorList>
            <person name="Cunning R."/>
            <person name="Bay R.A."/>
            <person name="Gillette P."/>
            <person name="Baker A.C."/>
            <person name="Traylor-Knowles N."/>
        </authorList>
    </citation>
    <scope>NUCLEOTIDE SEQUENCE [LARGE SCALE GENOMIC DNA]</scope>
    <source>
        <strain evidence="16">RSMAS</strain>
        <tissue evidence="16">Whole animal</tissue>
    </source>
</reference>
<evidence type="ECO:0000256" key="10">
    <source>
        <dbReference type="ARBA" id="ARBA00037942"/>
    </source>
</evidence>
<evidence type="ECO:0000256" key="9">
    <source>
        <dbReference type="ARBA" id="ARBA00023180"/>
    </source>
</evidence>
<dbReference type="AlphaFoldDB" id="A0A3M6V1D9"/>
<evidence type="ECO:0000256" key="1">
    <source>
        <dbReference type="ARBA" id="ARBA00004496"/>
    </source>
</evidence>
<evidence type="ECO:0000313" key="17">
    <source>
        <dbReference type="Proteomes" id="UP000275408"/>
    </source>
</evidence>
<accession>A0A3M6V1D9</accession>
<feature type="transmembrane region" description="Helical" evidence="14">
    <location>
        <begin position="12"/>
        <end position="30"/>
    </location>
</feature>
<dbReference type="SUPFAM" id="SSF53474">
    <property type="entry name" value="alpha/beta-Hydrolases"/>
    <property type="match status" value="1"/>
</dbReference>
<proteinExistence type="inferred from homology"/>
<dbReference type="PANTHER" id="PTHR46197">
    <property type="entry name" value="PROTEIN ABHD14B-LIKE"/>
    <property type="match status" value="1"/>
</dbReference>
<keyword evidence="8 14" id="KW-0472">Membrane</keyword>
<dbReference type="OMA" id="DSHYTKA"/>
<dbReference type="GO" id="GO:0005737">
    <property type="term" value="C:cytoplasm"/>
    <property type="evidence" value="ECO:0007669"/>
    <property type="project" value="UniProtKB-SubCell"/>
</dbReference>
<dbReference type="STRING" id="46731.A0A3M6V1D9"/>